<evidence type="ECO:0000259" key="5">
    <source>
        <dbReference type="PROSITE" id="PS50802"/>
    </source>
</evidence>
<dbReference type="Gene3D" id="3.90.70.80">
    <property type="match status" value="1"/>
</dbReference>
<comment type="subcellular location">
    <subcellularLocation>
        <location evidence="3">Cytoplasm</location>
    </subcellularLocation>
</comment>
<dbReference type="AlphaFoldDB" id="A0A812RGU6"/>
<feature type="compositionally biased region" description="Basic and acidic residues" evidence="4">
    <location>
        <begin position="281"/>
        <end position="295"/>
    </location>
</feature>
<keyword evidence="3" id="KW-0963">Cytoplasm</keyword>
<dbReference type="InterPro" id="IPR003323">
    <property type="entry name" value="OTU_dom"/>
</dbReference>
<dbReference type="EC" id="3.4.19.12" evidence="3"/>
<keyword evidence="3" id="KW-0788">Thiol protease</keyword>
<reference evidence="6" key="1">
    <citation type="submission" date="2021-02" db="EMBL/GenBank/DDBJ databases">
        <authorList>
            <person name="Dougan E. K."/>
            <person name="Rhodes N."/>
            <person name="Thang M."/>
            <person name="Chan C."/>
        </authorList>
    </citation>
    <scope>NUCLEOTIDE SEQUENCE</scope>
</reference>
<dbReference type="GO" id="GO:0005829">
    <property type="term" value="C:cytosol"/>
    <property type="evidence" value="ECO:0007669"/>
    <property type="project" value="TreeGrafter"/>
</dbReference>
<evidence type="ECO:0000256" key="1">
    <source>
        <dbReference type="ARBA" id="ARBA00000707"/>
    </source>
</evidence>
<keyword evidence="3" id="KW-0833">Ubl conjugation pathway</keyword>
<dbReference type="GO" id="GO:0005634">
    <property type="term" value="C:nucleus"/>
    <property type="evidence" value="ECO:0007669"/>
    <property type="project" value="TreeGrafter"/>
</dbReference>
<dbReference type="OrthoDB" id="409956at2759"/>
<dbReference type="EMBL" id="CAJNJA010019225">
    <property type="protein sequence ID" value="CAE7441456.1"/>
    <property type="molecule type" value="Genomic_DNA"/>
</dbReference>
<dbReference type="GO" id="GO:0004843">
    <property type="term" value="F:cysteine-type deubiquitinase activity"/>
    <property type="evidence" value="ECO:0007669"/>
    <property type="project" value="UniProtKB-UniRule"/>
</dbReference>
<evidence type="ECO:0000313" key="7">
    <source>
        <dbReference type="Proteomes" id="UP000601435"/>
    </source>
</evidence>
<sequence>MAQRAAPAAELSGRVVGLPSLVGQAIAVQGPDASQKRASVKAGAAVSLTPSLAKIANKDVVVELRGLPQAPPFKVGGRSGNAVTSSHSNKIHRGWRIVAVCGQRVPAEEVPAAISAAQKSAKYTVTFRLSTEEEFSKEKDQKEHQDEQKRDLDIEREQARLREEESRKERERMEEEERLERELQQKRLAEAEAKALQIARQAAEKSLEKSTGLPARDKVQEPQKALLAALAPAAPAEAKPVAKPNGPCDKCDGPHATDDCPHFKKPRDDHKDAFENYQKGSVEKTEAESVSEKLPKSTRVLPQPGDGSCLFHSLSHGLKKGQGASALRAEIADYIASHPEEEVAGNPISDWVLWDSGEDPNAYALSMREGSRWGGAMEIALCAKLHRIRVDIFERRSDHFLRIASFGEADKFEPVRLLYGGRVHYDALEV</sequence>
<feature type="domain" description="OTU" evidence="5">
    <location>
        <begin position="298"/>
        <end position="430"/>
    </location>
</feature>
<keyword evidence="2 3" id="KW-0378">Hydrolase</keyword>
<evidence type="ECO:0000256" key="4">
    <source>
        <dbReference type="SAM" id="MobiDB-lite"/>
    </source>
</evidence>
<dbReference type="SUPFAM" id="SSF54001">
    <property type="entry name" value="Cysteine proteinases"/>
    <property type="match status" value="1"/>
</dbReference>
<comment type="catalytic activity">
    <reaction evidence="1 3">
        <text>Thiol-dependent hydrolysis of ester, thioester, amide, peptide and isopeptide bonds formed by the C-terminal Gly of ubiquitin (a 76-residue protein attached to proteins as an intracellular targeting signal).</text>
        <dbReference type="EC" id="3.4.19.12"/>
    </reaction>
</comment>
<proteinExistence type="predicted"/>
<feature type="region of interest" description="Disordered" evidence="4">
    <location>
        <begin position="199"/>
        <end position="221"/>
    </location>
</feature>
<protein>
    <recommendedName>
        <fullName evidence="3">Ubiquitin thioesterase OTU</fullName>
        <ecNumber evidence="3">3.4.19.12</ecNumber>
    </recommendedName>
</protein>
<dbReference type="InterPro" id="IPR038765">
    <property type="entry name" value="Papain-like_cys_pep_sf"/>
</dbReference>
<dbReference type="GO" id="GO:0036503">
    <property type="term" value="P:ERAD pathway"/>
    <property type="evidence" value="ECO:0007669"/>
    <property type="project" value="TreeGrafter"/>
</dbReference>
<comment type="function">
    <text evidence="3">Hydrolase that can remove conjugated ubiquitin from proteins and may therefore play an important regulatory role at the level of protein turnover by preventing degradation.</text>
</comment>
<feature type="region of interest" description="Disordered" evidence="4">
    <location>
        <begin position="278"/>
        <end position="301"/>
    </location>
</feature>
<dbReference type="CDD" id="cd22744">
    <property type="entry name" value="OTU"/>
    <property type="match status" value="1"/>
</dbReference>
<gene>
    <name evidence="6" type="primary">YOD1</name>
    <name evidence="6" type="ORF">SNEC2469_LOCUS12134</name>
</gene>
<keyword evidence="3" id="KW-0645">Protease</keyword>
<organism evidence="6 7">
    <name type="scientific">Symbiodinium necroappetens</name>
    <dbReference type="NCBI Taxonomy" id="1628268"/>
    <lineage>
        <taxon>Eukaryota</taxon>
        <taxon>Sar</taxon>
        <taxon>Alveolata</taxon>
        <taxon>Dinophyceae</taxon>
        <taxon>Suessiales</taxon>
        <taxon>Symbiodiniaceae</taxon>
        <taxon>Symbiodinium</taxon>
    </lineage>
</organism>
<dbReference type="PANTHER" id="PTHR13312:SF0">
    <property type="entry name" value="UBIQUITIN THIOESTERASE OTU1"/>
    <property type="match status" value="1"/>
</dbReference>
<comment type="caution">
    <text evidence="6">The sequence shown here is derived from an EMBL/GenBank/DDBJ whole genome shotgun (WGS) entry which is preliminary data.</text>
</comment>
<evidence type="ECO:0000256" key="3">
    <source>
        <dbReference type="RuleBase" id="RU367104"/>
    </source>
</evidence>
<dbReference type="PROSITE" id="PS50802">
    <property type="entry name" value="OTU"/>
    <property type="match status" value="1"/>
</dbReference>
<name>A0A812RGU6_9DINO</name>
<dbReference type="PANTHER" id="PTHR13312">
    <property type="entry name" value="HIV-INDUCED PROTEIN-7-LIKE PROTEASE"/>
    <property type="match status" value="1"/>
</dbReference>
<accession>A0A812RGU6</accession>
<dbReference type="Pfam" id="PF02338">
    <property type="entry name" value="OTU"/>
    <property type="match status" value="1"/>
</dbReference>
<feature type="region of interest" description="Disordered" evidence="4">
    <location>
        <begin position="132"/>
        <end position="180"/>
    </location>
</feature>
<dbReference type="GO" id="GO:0016579">
    <property type="term" value="P:protein deubiquitination"/>
    <property type="evidence" value="ECO:0007669"/>
    <property type="project" value="TreeGrafter"/>
</dbReference>
<evidence type="ECO:0000256" key="2">
    <source>
        <dbReference type="ARBA" id="ARBA00022801"/>
    </source>
</evidence>
<evidence type="ECO:0000313" key="6">
    <source>
        <dbReference type="EMBL" id="CAE7441456.1"/>
    </source>
</evidence>
<keyword evidence="7" id="KW-1185">Reference proteome</keyword>
<dbReference type="Proteomes" id="UP000601435">
    <property type="component" value="Unassembled WGS sequence"/>
</dbReference>
<dbReference type="GO" id="GO:0030968">
    <property type="term" value="P:endoplasmic reticulum unfolded protein response"/>
    <property type="evidence" value="ECO:0007669"/>
    <property type="project" value="TreeGrafter"/>
</dbReference>